<keyword evidence="2 5" id="KW-0812">Transmembrane</keyword>
<comment type="subcellular location">
    <subcellularLocation>
        <location evidence="5">Cell membrane</location>
        <topology evidence="5">Multi-pass membrane protein</topology>
    </subcellularLocation>
    <subcellularLocation>
        <location evidence="1">Membrane</location>
        <topology evidence="1">Multi-pass membrane protein</topology>
    </subcellularLocation>
</comment>
<keyword evidence="3 5" id="KW-1133">Transmembrane helix</keyword>
<feature type="transmembrane region" description="Helical" evidence="5">
    <location>
        <begin position="16"/>
        <end position="38"/>
    </location>
</feature>
<dbReference type="Pfam" id="PF00902">
    <property type="entry name" value="TatC"/>
    <property type="match status" value="1"/>
</dbReference>
<dbReference type="OrthoDB" id="9777044at2"/>
<proteinExistence type="inferred from homology"/>
<dbReference type="NCBIfam" id="TIGR00945">
    <property type="entry name" value="tatC"/>
    <property type="match status" value="1"/>
</dbReference>
<comment type="function">
    <text evidence="5">Part of the twin-arginine translocation (Tat) system that transports large folded proteins containing a characteristic twin-arginine motif in their signal peptide across membranes.</text>
</comment>
<keyword evidence="9" id="KW-1185">Reference proteome</keyword>
<dbReference type="RefSeq" id="WP_006564489.1">
    <property type="nucleotide sequence ID" value="NZ_AP019774.1"/>
</dbReference>
<evidence type="ECO:0000256" key="1">
    <source>
        <dbReference type="ARBA" id="ARBA00004141"/>
    </source>
</evidence>
<feature type="transmembrane region" description="Helical" evidence="5">
    <location>
        <begin position="181"/>
        <end position="200"/>
    </location>
</feature>
<reference evidence="7 8" key="1">
    <citation type="submission" date="2019-06" db="EMBL/GenBank/DDBJ databases">
        <title>Complete genome sequence of Helicobacter suis SNTW101c.</title>
        <authorList>
            <person name="Rimbara E."/>
            <person name="Suzuki M."/>
            <person name="Matsui H."/>
            <person name="Nakamura M."/>
            <person name="Mori S."/>
            <person name="Shibayama K."/>
        </authorList>
    </citation>
    <scope>NUCLEOTIDE SEQUENCE [LARGE SCALE GENOMIC DNA]</scope>
    <source>
        <strain evidence="7 8">SNTW101c</strain>
    </source>
</reference>
<dbReference type="Proteomes" id="UP000509742">
    <property type="component" value="Chromosome"/>
</dbReference>
<gene>
    <name evidence="5 7" type="primary">tatC</name>
    <name evidence="6" type="ORF">NHP190020_14220</name>
    <name evidence="7" type="ORF">SNTW_13600</name>
</gene>
<evidence type="ECO:0000256" key="5">
    <source>
        <dbReference type="HAMAP-Rule" id="MF_00902"/>
    </source>
</evidence>
<dbReference type="InterPro" id="IPR002033">
    <property type="entry name" value="TatC"/>
</dbReference>
<comment type="subunit">
    <text evidence="5">Forms a complex with TatA.</text>
</comment>
<dbReference type="GO" id="GO:0065002">
    <property type="term" value="P:intracellular protein transmembrane transport"/>
    <property type="evidence" value="ECO:0007669"/>
    <property type="project" value="TreeGrafter"/>
</dbReference>
<accession>A0A6J4CZV9</accession>
<dbReference type="Proteomes" id="UP000317935">
    <property type="component" value="Chromosome"/>
</dbReference>
<protein>
    <recommendedName>
        <fullName evidence="5">Sec-independent protein translocase protein TatC</fullName>
    </recommendedName>
</protein>
<feature type="transmembrane region" description="Helical" evidence="5">
    <location>
        <begin position="206"/>
        <end position="226"/>
    </location>
</feature>
<keyword evidence="5" id="KW-0813">Transport</keyword>
<evidence type="ECO:0000256" key="3">
    <source>
        <dbReference type="ARBA" id="ARBA00022989"/>
    </source>
</evidence>
<sequence length="238" mass="26960">MLEDLKPHLEDLRKRLLISIVVLIVAFALCFHFWQIIFEWIKTSYQGKLIQISPIEGIMVAIKVSFFAALTVSMPVIFWQMWLFIAPGLYKNEKKMVLPFVFFGSVMFVAGACFSYYVVFPFVIHYLATFGSAMFEANISASSYVSFFMQLILGFGIAFELPVLVFFLAKIGLITDESLKGFFKYAIVLIFTIAAIITPPDVMSQILMALPLMGLYGLSILIAKWVNPASKEEENEHS</sequence>
<dbReference type="GO" id="GO:0043953">
    <property type="term" value="P:protein transport by the Tat complex"/>
    <property type="evidence" value="ECO:0007669"/>
    <property type="project" value="UniProtKB-UniRule"/>
</dbReference>
<name>A0A6J4CZV9_9HELI</name>
<dbReference type="PRINTS" id="PR01840">
    <property type="entry name" value="TATCFAMILY"/>
</dbReference>
<evidence type="ECO:0000256" key="2">
    <source>
        <dbReference type="ARBA" id="ARBA00022692"/>
    </source>
</evidence>
<keyword evidence="4 5" id="KW-0472">Membrane</keyword>
<feature type="transmembrane region" description="Helical" evidence="5">
    <location>
        <begin position="97"/>
        <end position="127"/>
    </location>
</feature>
<evidence type="ECO:0000313" key="6">
    <source>
        <dbReference type="EMBL" id="BCD46383.1"/>
    </source>
</evidence>
<keyword evidence="5" id="KW-0653">Protein transport</keyword>
<feature type="transmembrane region" description="Helical" evidence="5">
    <location>
        <begin position="58"/>
        <end position="85"/>
    </location>
</feature>
<dbReference type="EMBL" id="AP019774">
    <property type="protein sequence ID" value="BCD70715.1"/>
    <property type="molecule type" value="Genomic_DNA"/>
</dbReference>
<dbReference type="InterPro" id="IPR019820">
    <property type="entry name" value="Sec-indep_translocase_CS"/>
</dbReference>
<dbReference type="HAMAP" id="MF_00902">
    <property type="entry name" value="TatC"/>
    <property type="match status" value="1"/>
</dbReference>
<keyword evidence="5" id="KW-0811">Translocation</keyword>
<evidence type="ECO:0000313" key="8">
    <source>
        <dbReference type="Proteomes" id="UP000317935"/>
    </source>
</evidence>
<evidence type="ECO:0000313" key="9">
    <source>
        <dbReference type="Proteomes" id="UP000509742"/>
    </source>
</evidence>
<dbReference type="GO" id="GO:0009977">
    <property type="term" value="F:proton motive force dependent protein transmembrane transporter activity"/>
    <property type="evidence" value="ECO:0007669"/>
    <property type="project" value="TreeGrafter"/>
</dbReference>
<organism evidence="7 8">
    <name type="scientific">Helicobacter suis</name>
    <dbReference type="NCBI Taxonomy" id="104628"/>
    <lineage>
        <taxon>Bacteria</taxon>
        <taxon>Pseudomonadati</taxon>
        <taxon>Campylobacterota</taxon>
        <taxon>Epsilonproteobacteria</taxon>
        <taxon>Campylobacterales</taxon>
        <taxon>Helicobacteraceae</taxon>
        <taxon>Helicobacter</taxon>
    </lineage>
</organism>
<dbReference type="GO" id="GO:0033281">
    <property type="term" value="C:TAT protein transport complex"/>
    <property type="evidence" value="ECO:0007669"/>
    <property type="project" value="UniProtKB-UniRule"/>
</dbReference>
<dbReference type="AlphaFoldDB" id="A0A6J4CZV9"/>
<feature type="transmembrane region" description="Helical" evidence="5">
    <location>
        <begin position="147"/>
        <end position="169"/>
    </location>
</feature>
<evidence type="ECO:0000256" key="4">
    <source>
        <dbReference type="ARBA" id="ARBA00023136"/>
    </source>
</evidence>
<keyword evidence="5" id="KW-1003">Cell membrane</keyword>
<dbReference type="EMBL" id="AP023036">
    <property type="protein sequence ID" value="BCD46383.1"/>
    <property type="molecule type" value="Genomic_DNA"/>
</dbReference>
<comment type="similarity">
    <text evidence="5">Belongs to the TatC family.</text>
</comment>
<dbReference type="PANTHER" id="PTHR30371">
    <property type="entry name" value="SEC-INDEPENDENT PROTEIN TRANSLOCASE PROTEIN TATC"/>
    <property type="match status" value="1"/>
</dbReference>
<reference evidence="6 9" key="2">
    <citation type="submission" date="2020-04" db="EMBL/GenBank/DDBJ databases">
        <title>Genomic analysis of gastric non-Helicobacter pylori Helicobacters isolated in Japan.</title>
        <authorList>
            <person name="Suzuki M."/>
            <person name="Rimbara E."/>
        </authorList>
    </citation>
    <scope>NUCLEOTIDE SEQUENCE [LARGE SCALE GENOMIC DNA]</scope>
    <source>
        <strain evidence="6 9">NHP19-0020</strain>
    </source>
</reference>
<dbReference type="PANTHER" id="PTHR30371:SF0">
    <property type="entry name" value="SEC-INDEPENDENT PROTEIN TRANSLOCASE PROTEIN TATC, CHLOROPLASTIC-RELATED"/>
    <property type="match status" value="1"/>
</dbReference>
<dbReference type="PROSITE" id="PS01218">
    <property type="entry name" value="TATC"/>
    <property type="match status" value="1"/>
</dbReference>
<evidence type="ECO:0000313" key="7">
    <source>
        <dbReference type="EMBL" id="BCD70715.1"/>
    </source>
</evidence>